<sequence length="80" mass="8892">MTKRIVTILFFYMLLGVTGIPEAFATEDKAITIASAQFDNISVARADATLNVIYTPDEKQKVAWIVDVLGEPKDDIMEEV</sequence>
<organism evidence="1 2">
    <name type="scientific">Methanocella conradii (strain DSM 24694 / JCM 17849 / CGMCC 1.5162 / HZ254)</name>
    <dbReference type="NCBI Taxonomy" id="1041930"/>
    <lineage>
        <taxon>Archaea</taxon>
        <taxon>Methanobacteriati</taxon>
        <taxon>Methanobacteriota</taxon>
        <taxon>Stenosarchaea group</taxon>
        <taxon>Methanomicrobia</taxon>
        <taxon>Methanocellales</taxon>
        <taxon>Methanocellaceae</taxon>
        <taxon>Methanocella</taxon>
    </lineage>
</organism>
<gene>
    <name evidence="1" type="ordered locus">Mtc_0521</name>
</gene>
<keyword evidence="2" id="KW-1185">Reference proteome</keyword>
<evidence type="ECO:0000313" key="2">
    <source>
        <dbReference type="Proteomes" id="UP000005233"/>
    </source>
</evidence>
<dbReference type="AlphaFoldDB" id="H8I590"/>
<protein>
    <submittedName>
        <fullName evidence="1">Uncharacterized protein</fullName>
    </submittedName>
</protein>
<dbReference type="RefSeq" id="WP_014405126.1">
    <property type="nucleotide sequence ID" value="NC_017034.1"/>
</dbReference>
<evidence type="ECO:0000313" key="1">
    <source>
        <dbReference type="EMBL" id="AFC99287.1"/>
    </source>
</evidence>
<reference evidence="1 2" key="1">
    <citation type="journal article" date="2012" name="J. Bacteriol.">
        <title>Complete genome sequence of a thermophilic methanogen, Methanocella conradii HZ254, isolated from Chinese rice field soil.</title>
        <authorList>
            <person name="Lu Z."/>
            <person name="Lu Y."/>
        </authorList>
    </citation>
    <scope>NUCLEOTIDE SEQUENCE [LARGE SCALE GENOMIC DNA]</scope>
    <source>
        <strain evidence="2">DSM 24694 / JCM 17849 / CGMCC 1.5162 / HZ254</strain>
    </source>
</reference>
<dbReference type="EMBL" id="CP003243">
    <property type="protein sequence ID" value="AFC99287.1"/>
    <property type="molecule type" value="Genomic_DNA"/>
</dbReference>
<name>H8I590_METCZ</name>
<dbReference type="GeneID" id="11970410"/>
<dbReference type="KEGG" id="mez:Mtc_0521"/>
<accession>H8I590</accession>
<dbReference type="HOGENOM" id="CLU_2581395_0_0_2"/>
<proteinExistence type="predicted"/>
<dbReference type="Proteomes" id="UP000005233">
    <property type="component" value="Chromosome"/>
</dbReference>
<dbReference type="STRING" id="1041930.Mtc_0521"/>